<dbReference type="Pfam" id="PF02441">
    <property type="entry name" value="Flavoprotein"/>
    <property type="match status" value="1"/>
</dbReference>
<gene>
    <name evidence="3 7" type="primary">coaBC</name>
    <name evidence="7" type="ORF">ACFS29_20340</name>
</gene>
<keyword evidence="3" id="KW-0479">Metal-binding</keyword>
<evidence type="ECO:0000256" key="2">
    <source>
        <dbReference type="ARBA" id="ARBA00023239"/>
    </source>
</evidence>
<dbReference type="InterPro" id="IPR003382">
    <property type="entry name" value="Flavoprotein"/>
</dbReference>
<dbReference type="EMBL" id="JBHUOS010000016">
    <property type="protein sequence ID" value="MFD2918014.1"/>
    <property type="molecule type" value="Genomic_DNA"/>
</dbReference>
<feature type="binding site" evidence="3">
    <location>
        <position position="346"/>
    </location>
    <ligand>
        <name>CTP</name>
        <dbReference type="ChEBI" id="CHEBI:37563"/>
    </ligand>
</feature>
<protein>
    <recommendedName>
        <fullName evidence="3">Coenzyme A biosynthesis bifunctional protein CoaBC</fullName>
    </recommendedName>
    <alternativeName>
        <fullName evidence="3">DNA/pantothenate metabolism flavoprotein</fullName>
    </alternativeName>
    <alternativeName>
        <fullName evidence="3">Phosphopantothenoylcysteine synthetase/decarboxylase</fullName>
        <shortName evidence="3">PPCS-PPCDC</shortName>
    </alternativeName>
    <domain>
        <recommendedName>
            <fullName evidence="3">Phosphopantothenoylcysteine decarboxylase</fullName>
            <shortName evidence="3">PPC decarboxylase</shortName>
            <shortName evidence="3">PPC-DC</shortName>
            <ecNumber evidence="3">4.1.1.36</ecNumber>
        </recommendedName>
        <alternativeName>
            <fullName evidence="3">CoaC</fullName>
        </alternativeName>
    </domain>
    <domain>
        <recommendedName>
            <fullName evidence="3">Phosphopantothenate--cysteine ligase</fullName>
            <ecNumber evidence="3">6.3.2.5</ecNumber>
        </recommendedName>
        <alternativeName>
            <fullName evidence="3">CoaB</fullName>
        </alternativeName>
        <alternativeName>
            <fullName evidence="3">Phosphopantothenoylcysteine synthetase</fullName>
            <shortName evidence="3">PPC synthetase</shortName>
            <shortName evidence="3">PPC-S</shortName>
        </alternativeName>
    </domain>
</protein>
<dbReference type="Pfam" id="PF04127">
    <property type="entry name" value="DFP"/>
    <property type="match status" value="1"/>
</dbReference>
<keyword evidence="2 3" id="KW-0456">Lyase</keyword>
<feature type="binding site" evidence="3">
    <location>
        <position position="312"/>
    </location>
    <ligand>
        <name>CTP</name>
        <dbReference type="ChEBI" id="CHEBI:37563"/>
    </ligand>
</feature>
<evidence type="ECO:0000313" key="8">
    <source>
        <dbReference type="Proteomes" id="UP001597548"/>
    </source>
</evidence>
<comment type="catalytic activity">
    <reaction evidence="3 4">
        <text>(R)-4'-phosphopantothenate + L-cysteine + CTP = N-[(R)-4-phosphopantothenoyl]-L-cysteine + CMP + diphosphate + H(+)</text>
        <dbReference type="Rhea" id="RHEA:19397"/>
        <dbReference type="ChEBI" id="CHEBI:10986"/>
        <dbReference type="ChEBI" id="CHEBI:15378"/>
        <dbReference type="ChEBI" id="CHEBI:33019"/>
        <dbReference type="ChEBI" id="CHEBI:35235"/>
        <dbReference type="ChEBI" id="CHEBI:37563"/>
        <dbReference type="ChEBI" id="CHEBI:59458"/>
        <dbReference type="ChEBI" id="CHEBI:60377"/>
        <dbReference type="EC" id="6.3.2.5"/>
    </reaction>
</comment>
<organism evidence="7 8">
    <name type="scientific">Psychroserpens luteus</name>
    <dbReference type="NCBI Taxonomy" id="1434066"/>
    <lineage>
        <taxon>Bacteria</taxon>
        <taxon>Pseudomonadati</taxon>
        <taxon>Bacteroidota</taxon>
        <taxon>Flavobacteriia</taxon>
        <taxon>Flavobacteriales</taxon>
        <taxon>Flavobacteriaceae</taxon>
        <taxon>Psychroserpens</taxon>
    </lineage>
</organism>
<evidence type="ECO:0000256" key="4">
    <source>
        <dbReference type="RuleBase" id="RU364078"/>
    </source>
</evidence>
<keyword evidence="3 4" id="KW-0436">Ligase</keyword>
<dbReference type="HAMAP" id="MF_02225">
    <property type="entry name" value="CoaBC"/>
    <property type="match status" value="1"/>
</dbReference>
<evidence type="ECO:0000259" key="6">
    <source>
        <dbReference type="Pfam" id="PF04127"/>
    </source>
</evidence>
<comment type="catalytic activity">
    <reaction evidence="3 4">
        <text>N-[(R)-4-phosphopantothenoyl]-L-cysteine + H(+) = (R)-4'-phosphopantetheine + CO2</text>
        <dbReference type="Rhea" id="RHEA:16793"/>
        <dbReference type="ChEBI" id="CHEBI:15378"/>
        <dbReference type="ChEBI" id="CHEBI:16526"/>
        <dbReference type="ChEBI" id="CHEBI:59458"/>
        <dbReference type="ChEBI" id="CHEBI:61723"/>
        <dbReference type="EC" id="4.1.1.36"/>
    </reaction>
</comment>
<proteinExistence type="inferred from homology"/>
<dbReference type="PANTHER" id="PTHR14359">
    <property type="entry name" value="HOMO-OLIGOMERIC FLAVIN CONTAINING CYS DECARBOXYLASE FAMILY"/>
    <property type="match status" value="1"/>
</dbReference>
<evidence type="ECO:0000256" key="1">
    <source>
        <dbReference type="ARBA" id="ARBA00022793"/>
    </source>
</evidence>
<dbReference type="RefSeq" id="WP_241738280.1">
    <property type="nucleotide sequence ID" value="NZ_JADILU010000002.1"/>
</dbReference>
<evidence type="ECO:0000256" key="3">
    <source>
        <dbReference type="HAMAP-Rule" id="MF_02225"/>
    </source>
</evidence>
<keyword evidence="8" id="KW-1185">Reference proteome</keyword>
<comment type="cofactor">
    <cofactor evidence="3">
        <name>FMN</name>
        <dbReference type="ChEBI" id="CHEBI:58210"/>
    </cofactor>
    <text evidence="3">Binds 1 FMN per subunit.</text>
</comment>
<keyword evidence="3 4" id="KW-0288">FMN</keyword>
<dbReference type="PANTHER" id="PTHR14359:SF6">
    <property type="entry name" value="PHOSPHOPANTOTHENOYLCYSTEINE DECARBOXYLASE"/>
    <property type="match status" value="1"/>
</dbReference>
<comment type="pathway">
    <text evidence="3 4">Cofactor biosynthesis; coenzyme A biosynthesis; CoA from (R)-pantothenate: step 2/5.</text>
</comment>
<feature type="region of interest" description="Phosphopantothenate--cysteine ligase" evidence="3">
    <location>
        <begin position="213"/>
        <end position="422"/>
    </location>
</feature>
<dbReference type="NCBIfam" id="TIGR00521">
    <property type="entry name" value="coaBC_dfp"/>
    <property type="match status" value="1"/>
</dbReference>
<comment type="similarity">
    <text evidence="3 4">In the N-terminal section; belongs to the HFCD (homo-oligomeric flavin containing Cys decarboxylase) superfamily.</text>
</comment>
<dbReference type="EC" id="4.1.1.36" evidence="3"/>
<comment type="caution">
    <text evidence="7">The sequence shown here is derived from an EMBL/GenBank/DDBJ whole genome shotgun (WGS) entry which is preliminary data.</text>
</comment>
<dbReference type="GO" id="GO:0004632">
    <property type="term" value="F:phosphopantothenate--cysteine ligase activity"/>
    <property type="evidence" value="ECO:0007669"/>
    <property type="project" value="UniProtKB-EC"/>
</dbReference>
<comment type="caution">
    <text evidence="3">Lacks conserved residue(s) required for the propagation of feature annotation.</text>
</comment>
<keyword evidence="3" id="KW-0460">Magnesium</keyword>
<dbReference type="InterPro" id="IPR005252">
    <property type="entry name" value="CoaBC"/>
</dbReference>
<feature type="binding site" evidence="3">
    <location>
        <position position="364"/>
    </location>
    <ligand>
        <name>CTP</name>
        <dbReference type="ChEBI" id="CHEBI:37563"/>
    </ligand>
</feature>
<feature type="domain" description="Flavoprotein" evidence="5">
    <location>
        <begin position="26"/>
        <end position="199"/>
    </location>
</feature>
<feature type="binding site" evidence="3">
    <location>
        <position position="302"/>
    </location>
    <ligand>
        <name>CTP</name>
        <dbReference type="ChEBI" id="CHEBI:37563"/>
    </ligand>
</feature>
<dbReference type="SUPFAM" id="SSF102645">
    <property type="entry name" value="CoaB-like"/>
    <property type="match status" value="1"/>
</dbReference>
<feature type="domain" description="DNA/pantothenate metabolism flavoprotein C-terminal" evidence="6">
    <location>
        <begin position="208"/>
        <end position="418"/>
    </location>
</feature>
<evidence type="ECO:0000259" key="5">
    <source>
        <dbReference type="Pfam" id="PF02441"/>
    </source>
</evidence>
<dbReference type="SUPFAM" id="SSF52507">
    <property type="entry name" value="Homo-oligomeric flavin-containing Cys decarboxylases, HFCD"/>
    <property type="match status" value="1"/>
</dbReference>
<comment type="function">
    <text evidence="4">Catalyzes two steps in the biosynthesis of coenzyme A. In the first step cysteine is conjugated to 4'-phosphopantothenate to form 4-phosphopantothenoylcysteine, in the latter compound is decarboxylated to form 4'-phosphopantotheine.</text>
</comment>
<dbReference type="InterPro" id="IPR036551">
    <property type="entry name" value="Flavin_trans-like"/>
</dbReference>
<keyword evidence="1 3" id="KW-0210">Decarboxylase</keyword>
<dbReference type="InterPro" id="IPR035929">
    <property type="entry name" value="CoaB-like_sf"/>
</dbReference>
<feature type="region of interest" description="Phosphopantothenoylcysteine decarboxylase" evidence="3">
    <location>
        <begin position="1"/>
        <end position="212"/>
    </location>
</feature>
<comment type="cofactor">
    <cofactor evidence="3">
        <name>Mg(2+)</name>
        <dbReference type="ChEBI" id="CHEBI:18420"/>
    </cofactor>
</comment>
<feature type="binding site" evidence="3">
    <location>
        <position position="360"/>
    </location>
    <ligand>
        <name>CTP</name>
        <dbReference type="ChEBI" id="CHEBI:37563"/>
    </ligand>
</feature>
<dbReference type="Gene3D" id="3.40.50.1950">
    <property type="entry name" value="Flavin prenyltransferase-like"/>
    <property type="match status" value="1"/>
</dbReference>
<dbReference type="EC" id="6.3.2.5" evidence="3"/>
<dbReference type="InterPro" id="IPR007085">
    <property type="entry name" value="DNA/pantothenate-metab_flavo_C"/>
</dbReference>
<dbReference type="Proteomes" id="UP001597548">
    <property type="component" value="Unassembled WGS sequence"/>
</dbReference>
<accession>A0ABW5ZY98</accession>
<comment type="function">
    <text evidence="3">Catalyzes two sequential steps in the biosynthesis of coenzyme A. In the first step cysteine is conjugated to 4'-phosphopantothenate to form 4-phosphopantothenoylcysteine. In the second step the latter compound is decarboxylated to form 4'-phosphopantotheine.</text>
</comment>
<dbReference type="GO" id="GO:0004633">
    <property type="term" value="F:phosphopantothenoylcysteine decarboxylase activity"/>
    <property type="evidence" value="ECO:0007669"/>
    <property type="project" value="UniProtKB-EC"/>
</dbReference>
<name>A0ABW5ZY98_9FLAO</name>
<keyword evidence="3" id="KW-0511">Multifunctional enzyme</keyword>
<reference evidence="8" key="1">
    <citation type="journal article" date="2019" name="Int. J. Syst. Evol. Microbiol.">
        <title>The Global Catalogue of Microorganisms (GCM) 10K type strain sequencing project: providing services to taxonomists for standard genome sequencing and annotation.</title>
        <authorList>
            <consortium name="The Broad Institute Genomics Platform"/>
            <consortium name="The Broad Institute Genome Sequencing Center for Infectious Disease"/>
            <person name="Wu L."/>
            <person name="Ma J."/>
        </authorList>
    </citation>
    <scope>NUCLEOTIDE SEQUENCE [LARGE SCALE GENOMIC DNA]</scope>
    <source>
        <strain evidence="8">KCTC 32514</strain>
    </source>
</reference>
<comment type="pathway">
    <text evidence="3 4">Cofactor biosynthesis; coenzyme A biosynthesis; CoA from (R)-pantothenate: step 3/5.</text>
</comment>
<sequence>MTKSITETQTTISRNNTDMSSILSGKNILLGITAGIAAYKTAGLVRLFIKAGANVKVVMTPASKDFITPLTLSTLSKNPAYSSFTNEDDDNAMWNNHVELGLWADLFIIAPATANTLSKMANGTCDNLLMATYLSAKCPVYFAPAMDLDMYKHQSTKNSFEKLNSFGNVMIPATSGELASGLVGEGRMAEPEDIVAFIENDVLGKLPLRGKKVLITAGPTYEAIDPVRFVGNHSSGKMGFEIAKAAANLGAEVTLVSGPSHQTVTHSFINVIRVTSAQEMYDACHNYFENVDIAILSAAVADYRPKNVADQKIKKKESTFTIELEKTKDILKSLGAIKKQQFLVGFALETNNELEFAKGKLVSKNLDLIVLNSLNDKGAGFGGSTNKVTFITASHDTIAHELKSKTEVAQDLMQQILKQTHA</sequence>
<comment type="similarity">
    <text evidence="3 4">In the C-terminal section; belongs to the PPC synthetase family.</text>
</comment>
<dbReference type="Gene3D" id="3.40.50.10300">
    <property type="entry name" value="CoaB-like"/>
    <property type="match status" value="1"/>
</dbReference>
<evidence type="ECO:0000313" key="7">
    <source>
        <dbReference type="EMBL" id="MFD2918014.1"/>
    </source>
</evidence>
<keyword evidence="3 4" id="KW-0285">Flavoprotein</keyword>